<feature type="transmembrane region" description="Helical" evidence="2">
    <location>
        <begin position="365"/>
        <end position="387"/>
    </location>
</feature>
<dbReference type="Pfam" id="PF10101">
    <property type="entry name" value="DUF2339"/>
    <property type="match status" value="2"/>
</dbReference>
<feature type="transmembrane region" description="Helical" evidence="2">
    <location>
        <begin position="500"/>
        <end position="519"/>
    </location>
</feature>
<feature type="transmembrane region" description="Helical" evidence="2">
    <location>
        <begin position="610"/>
        <end position="631"/>
    </location>
</feature>
<gene>
    <name evidence="3" type="ORF">SAMN05216227_1001154</name>
</gene>
<sequence>MDGQTAQVKGSGMDELEALITLAAIALLLIIFVVPYLFFSHLGLKRRVRDLDQLVRRLQTGAPQAEAALYSRPDLVLRDTPDAPIPDGPAVTASPWPKGSTNPAAAPIPETAPRAYVFKTSLITSFAAWLRDNWVLAIAAASLGFAGLFMVQYGIENGVLTPFWRVMGALAFGGALIGGGEYIRRKGGDEDADGDAVGATRRLPSTLSGAGIIVLYIAVFSARALYGLTGPLTTLIGLAGVSTVAMVLGWFYGPMLAAVGILGATVAPFLVGGGSDNGWMVHYYLTFVAIAALGVDTVKRWAWVSAFGLLATYGGNALLYSVQRAELHFIAATLIMAFAAFTIPERSLTPRQSGTALLDSLRSRFTLRPAFPTRLTLGATLAATLAAMAVAHDATTPDAVWLALFALLVMVAALTLWTRHATALYDHALIPGAAFLVALALQGLDYGPLFMAFQTAAGPVLEGPATPIPATIWVLTALAAVGTVFMFARMQWSVRGDPDAASFWALAATVFAPATVLILEFLWNPGAVLGAYPWALAVIAVAVLMTALALRTQGADAQAPLRTGLFANGALTLITLAVFLVMTNAALTVALAVMVLGTALLDRRTSLPPLAYFIQIAVAIITFRLVVWPGLPWALDMNWGGDTAKTPYLEVAFAYLAPIALLAAAWVITRGRSPKTTVVLESAVWTIAGIFAMVTLIRAVPDTSSDNHFMLGLVATIWVALALAQLYRMQTGGRFSRVVRGSLAVLYSLSALTPIVGLLTIFSPLSPLGGRVLGPPVFDSLALAFLPLAAAFAVGAWKIPQSRRRQIGFILCASLFATLYVGMEIRRLWRGRELWVPGFTDAELYSYTLAMLIASVTLLMLAFSRRSDTLRKVAMAGVALTIAKVFLVDTSGLSGLIRVMSFMGLGLALVGLTWLNRKMTAQWDRGADGDDAGGAVGSTHPTPDEPDAPKT</sequence>
<feature type="transmembrane region" description="Helical" evidence="2">
    <location>
        <begin position="651"/>
        <end position="669"/>
    </location>
</feature>
<feature type="transmembrane region" description="Helical" evidence="2">
    <location>
        <begin position="781"/>
        <end position="800"/>
    </location>
</feature>
<dbReference type="AlphaFoldDB" id="A0A1H8AIK9"/>
<feature type="transmembrane region" description="Helical" evidence="2">
    <location>
        <begin position="845"/>
        <end position="863"/>
    </location>
</feature>
<dbReference type="PIRSF" id="PIRSF035905">
    <property type="entry name" value="UCP035905_mp"/>
    <property type="match status" value="1"/>
</dbReference>
<evidence type="ECO:0000313" key="3">
    <source>
        <dbReference type="EMBL" id="SEM70560.1"/>
    </source>
</evidence>
<evidence type="ECO:0000256" key="1">
    <source>
        <dbReference type="SAM" id="MobiDB-lite"/>
    </source>
</evidence>
<reference evidence="3 4" key="1">
    <citation type="submission" date="2016-10" db="EMBL/GenBank/DDBJ databases">
        <authorList>
            <person name="de Groot N.N."/>
        </authorList>
    </citation>
    <scope>NUCLEOTIDE SEQUENCE [LARGE SCALE GENOMIC DNA]</scope>
    <source>
        <strain evidence="3 4">CGMCC 1.10836</strain>
    </source>
</reference>
<protein>
    <submittedName>
        <fullName evidence="3">Uncharacterized membrane protein</fullName>
    </submittedName>
</protein>
<dbReference type="RefSeq" id="WP_231579803.1">
    <property type="nucleotide sequence ID" value="NZ_FOCO01000001.1"/>
</dbReference>
<organism evidence="3 4">
    <name type="scientific">Pseudorhodobacter antarcticus</name>
    <dbReference type="NCBI Taxonomy" id="1077947"/>
    <lineage>
        <taxon>Bacteria</taxon>
        <taxon>Pseudomonadati</taxon>
        <taxon>Pseudomonadota</taxon>
        <taxon>Alphaproteobacteria</taxon>
        <taxon>Rhodobacterales</taxon>
        <taxon>Paracoccaceae</taxon>
        <taxon>Pseudorhodobacter</taxon>
    </lineage>
</organism>
<dbReference type="InterPro" id="IPR019286">
    <property type="entry name" value="DUF2339_TM"/>
</dbReference>
<feature type="transmembrane region" description="Helical" evidence="2">
    <location>
        <begin position="709"/>
        <end position="727"/>
    </location>
</feature>
<keyword evidence="2" id="KW-1133">Transmembrane helix</keyword>
<feature type="transmembrane region" description="Helical" evidence="2">
    <location>
        <begin position="134"/>
        <end position="151"/>
    </location>
</feature>
<feature type="transmembrane region" description="Helical" evidence="2">
    <location>
        <begin position="739"/>
        <end position="761"/>
    </location>
</feature>
<dbReference type="EMBL" id="FOCO01000001">
    <property type="protein sequence ID" value="SEM70560.1"/>
    <property type="molecule type" value="Genomic_DNA"/>
</dbReference>
<feature type="region of interest" description="Disordered" evidence="1">
    <location>
        <begin position="928"/>
        <end position="951"/>
    </location>
</feature>
<dbReference type="Proteomes" id="UP000183002">
    <property type="component" value="Unassembled WGS sequence"/>
</dbReference>
<feature type="transmembrane region" description="Helical" evidence="2">
    <location>
        <begin position="531"/>
        <end position="550"/>
    </location>
</feature>
<keyword evidence="4" id="KW-1185">Reference proteome</keyword>
<feature type="transmembrane region" description="Helical" evidence="2">
    <location>
        <begin position="327"/>
        <end position="344"/>
    </location>
</feature>
<feature type="transmembrane region" description="Helical" evidence="2">
    <location>
        <begin position="893"/>
        <end position="915"/>
    </location>
</feature>
<feature type="transmembrane region" description="Helical" evidence="2">
    <location>
        <begin position="232"/>
        <end position="251"/>
    </location>
</feature>
<feature type="transmembrane region" description="Helical" evidence="2">
    <location>
        <begin position="399"/>
        <end position="417"/>
    </location>
</feature>
<name>A0A1H8AIK9_9RHOB</name>
<dbReference type="STRING" id="1077947.SAMN05216227_1001154"/>
<dbReference type="PANTHER" id="PTHR38434">
    <property type="entry name" value="BLL2549 PROTEIN"/>
    <property type="match status" value="1"/>
</dbReference>
<feature type="transmembrane region" description="Helical" evidence="2">
    <location>
        <begin position="429"/>
        <end position="450"/>
    </location>
</feature>
<evidence type="ECO:0000256" key="2">
    <source>
        <dbReference type="SAM" id="Phobius"/>
    </source>
</evidence>
<feature type="transmembrane region" description="Helical" evidence="2">
    <location>
        <begin position="256"/>
        <end position="273"/>
    </location>
</feature>
<feature type="transmembrane region" description="Helical" evidence="2">
    <location>
        <begin position="807"/>
        <end position="825"/>
    </location>
</feature>
<feature type="transmembrane region" description="Helical" evidence="2">
    <location>
        <begin position="870"/>
        <end position="887"/>
    </location>
</feature>
<feature type="transmembrane region" description="Helical" evidence="2">
    <location>
        <begin position="470"/>
        <end position="488"/>
    </location>
</feature>
<feature type="transmembrane region" description="Helical" evidence="2">
    <location>
        <begin position="18"/>
        <end position="39"/>
    </location>
</feature>
<feature type="transmembrane region" description="Helical" evidence="2">
    <location>
        <begin position="163"/>
        <end position="183"/>
    </location>
</feature>
<feature type="transmembrane region" description="Helical" evidence="2">
    <location>
        <begin position="678"/>
        <end position="697"/>
    </location>
</feature>
<dbReference type="PANTHER" id="PTHR38434:SF1">
    <property type="entry name" value="BLL2549 PROTEIN"/>
    <property type="match status" value="1"/>
</dbReference>
<feature type="transmembrane region" description="Helical" evidence="2">
    <location>
        <begin position="302"/>
        <end position="321"/>
    </location>
</feature>
<evidence type="ECO:0000313" key="4">
    <source>
        <dbReference type="Proteomes" id="UP000183002"/>
    </source>
</evidence>
<feature type="transmembrane region" description="Helical" evidence="2">
    <location>
        <begin position="203"/>
        <end position="226"/>
    </location>
</feature>
<keyword evidence="2" id="KW-0472">Membrane</keyword>
<keyword evidence="2" id="KW-0812">Transmembrane</keyword>
<proteinExistence type="predicted"/>
<accession>A0A1H8AIK9</accession>
<dbReference type="InterPro" id="IPR014600">
    <property type="entry name" value="UCP035905_mem"/>
</dbReference>